<protein>
    <submittedName>
        <fullName evidence="2">Uncharacterized protein</fullName>
    </submittedName>
</protein>
<accession>A0ABP0E2S2</accession>
<comment type="caution">
    <text evidence="2">The sequence shown here is derived from an EMBL/GenBank/DDBJ whole genome shotgun (WGS) entry which is preliminary data.</text>
</comment>
<feature type="compositionally biased region" description="Gly residues" evidence="1">
    <location>
        <begin position="103"/>
        <end position="120"/>
    </location>
</feature>
<proteinExistence type="predicted"/>
<name>A0ABP0E2S2_9PEZI</name>
<organism evidence="2 3">
    <name type="scientific">Sporothrix epigloea</name>
    <dbReference type="NCBI Taxonomy" id="1892477"/>
    <lineage>
        <taxon>Eukaryota</taxon>
        <taxon>Fungi</taxon>
        <taxon>Dikarya</taxon>
        <taxon>Ascomycota</taxon>
        <taxon>Pezizomycotina</taxon>
        <taxon>Sordariomycetes</taxon>
        <taxon>Sordariomycetidae</taxon>
        <taxon>Ophiostomatales</taxon>
        <taxon>Ophiostomataceae</taxon>
        <taxon>Sporothrix</taxon>
    </lineage>
</organism>
<sequence>MRSPATSIELPDISRLRIDDSSPEGQHKVPAVPPAPTPNGERQQMAVSSQDVTYWQGPTDGQGRADFGQERGHNAGQRQGTRGRDAPRDRLAGHDRGQRGHYGDNGGTGGQNAGFSGYGGPPQHHGFQGFYGGGGFQGQYDGGGFQGHRGGDFYQHHYRSHNADSDTQFMTMQYGYTAVNDPLAAAQQKVIGQLDKSFPKENRYQGPSDTMSLMARFLRFQDACIIAGITKEYLHMALPVMMAPGRVRDFCMKEALRTKNWNEVLQLMQDRYEDGGMRRERENRWLLRDVAEFVAEKGAGLTLAEQAIEFFNEMEETQTSLSQSSQSEKVLLDKLEKVLLDKLKPAYKK</sequence>
<feature type="region of interest" description="Disordered" evidence="1">
    <location>
        <begin position="1"/>
        <end position="132"/>
    </location>
</feature>
<feature type="compositionally biased region" description="Basic and acidic residues" evidence="1">
    <location>
        <begin position="82"/>
        <end position="102"/>
    </location>
</feature>
<reference evidence="2 3" key="1">
    <citation type="submission" date="2024-01" db="EMBL/GenBank/DDBJ databases">
        <authorList>
            <person name="Allen C."/>
            <person name="Tagirdzhanova G."/>
        </authorList>
    </citation>
    <scope>NUCLEOTIDE SEQUENCE [LARGE SCALE GENOMIC DNA]</scope>
    <source>
        <strain evidence="2 3">CBS 573.63</strain>
    </source>
</reference>
<gene>
    <name evidence="2" type="ORF">SEPCBS57363_006386</name>
</gene>
<evidence type="ECO:0000256" key="1">
    <source>
        <dbReference type="SAM" id="MobiDB-lite"/>
    </source>
</evidence>
<dbReference type="Proteomes" id="UP001642501">
    <property type="component" value="Unassembled WGS sequence"/>
</dbReference>
<evidence type="ECO:0000313" key="3">
    <source>
        <dbReference type="Proteomes" id="UP001642501"/>
    </source>
</evidence>
<keyword evidence="3" id="KW-1185">Reference proteome</keyword>
<dbReference type="EMBL" id="CAWUOM010000187">
    <property type="protein sequence ID" value="CAK7274868.1"/>
    <property type="molecule type" value="Genomic_DNA"/>
</dbReference>
<feature type="compositionally biased region" description="Polar residues" evidence="1">
    <location>
        <begin position="40"/>
        <end position="53"/>
    </location>
</feature>
<evidence type="ECO:0000313" key="2">
    <source>
        <dbReference type="EMBL" id="CAK7274868.1"/>
    </source>
</evidence>